<comment type="caution">
    <text evidence="1">The sequence shown here is derived from an EMBL/GenBank/DDBJ whole genome shotgun (WGS) entry which is preliminary data.</text>
</comment>
<organism evidence="1 2">
    <name type="scientific">Apatococcus lobatus</name>
    <dbReference type="NCBI Taxonomy" id="904363"/>
    <lineage>
        <taxon>Eukaryota</taxon>
        <taxon>Viridiplantae</taxon>
        <taxon>Chlorophyta</taxon>
        <taxon>core chlorophytes</taxon>
        <taxon>Trebouxiophyceae</taxon>
        <taxon>Chlorellales</taxon>
        <taxon>Chlorellaceae</taxon>
        <taxon>Apatococcus</taxon>
    </lineage>
</organism>
<reference evidence="1 2" key="1">
    <citation type="journal article" date="2024" name="Nat. Commun.">
        <title>Phylogenomics reveals the evolutionary origins of lichenization in chlorophyte algae.</title>
        <authorList>
            <person name="Puginier C."/>
            <person name="Libourel C."/>
            <person name="Otte J."/>
            <person name="Skaloud P."/>
            <person name="Haon M."/>
            <person name="Grisel S."/>
            <person name="Petersen M."/>
            <person name="Berrin J.G."/>
            <person name="Delaux P.M."/>
            <person name="Dal Grande F."/>
            <person name="Keller J."/>
        </authorList>
    </citation>
    <scope>NUCLEOTIDE SEQUENCE [LARGE SCALE GENOMIC DNA]</scope>
    <source>
        <strain evidence="1 2">SAG 2145</strain>
    </source>
</reference>
<evidence type="ECO:0000313" key="2">
    <source>
        <dbReference type="Proteomes" id="UP001438707"/>
    </source>
</evidence>
<sequence length="75" mass="8247">MQCRTLHLQFQHTPMQVGLAVERGLTGAIHWCEDWLEGSAILATPQQHQHLQLACFQAAIDELADAVQAPCAAQV</sequence>
<name>A0AAW1REZ1_9CHLO</name>
<evidence type="ECO:0000313" key="1">
    <source>
        <dbReference type="EMBL" id="KAK9832153.1"/>
    </source>
</evidence>
<dbReference type="Proteomes" id="UP001438707">
    <property type="component" value="Unassembled WGS sequence"/>
</dbReference>
<accession>A0AAW1REZ1</accession>
<protein>
    <submittedName>
        <fullName evidence="1">Uncharacterized protein</fullName>
    </submittedName>
</protein>
<gene>
    <name evidence="1" type="ORF">WJX74_000820</name>
</gene>
<dbReference type="EMBL" id="JALJOS010000012">
    <property type="protein sequence ID" value="KAK9832153.1"/>
    <property type="molecule type" value="Genomic_DNA"/>
</dbReference>
<dbReference type="AlphaFoldDB" id="A0AAW1REZ1"/>
<proteinExistence type="predicted"/>
<keyword evidence="2" id="KW-1185">Reference proteome</keyword>